<evidence type="ECO:0000313" key="7">
    <source>
        <dbReference type="Proteomes" id="UP000595140"/>
    </source>
</evidence>
<dbReference type="Pfam" id="PF00069">
    <property type="entry name" value="Pkinase"/>
    <property type="match status" value="1"/>
</dbReference>
<dbReference type="Proteomes" id="UP000595140">
    <property type="component" value="Unassembled WGS sequence"/>
</dbReference>
<protein>
    <recommendedName>
        <fullName evidence="5">Protein kinase domain-containing protein</fullName>
    </recommendedName>
</protein>
<sequence>MLEDGMIVAIKKSIEMDSVQVESFINEATLHYYIHNPIDDEFSLTWDMRLRIASEIAGVLYYLHSAASMPVYHRDIKSTNIMLDEKYQAKVADFGTSKSVSIDRTHVTTKVQGTFGYLDPEYFQSSQFTDKSDVYSFGVVLAELLTGKRRITMLECEEHRSLATYFVLAMERGQLFEILDRQVRDQGSEEQIAGLAELTRRCLSLSGRSRPTMREAVSALENILTMVSGCDRPNREDLLGVVENERTKSLV</sequence>
<keyword evidence="7" id="KW-1185">Reference proteome</keyword>
<evidence type="ECO:0000259" key="5">
    <source>
        <dbReference type="PROSITE" id="PS50011"/>
    </source>
</evidence>
<comment type="catalytic activity">
    <reaction evidence="4">
        <text>L-threonyl-[protein] + ATP = O-phospho-L-threonyl-[protein] + ADP + H(+)</text>
        <dbReference type="Rhea" id="RHEA:46608"/>
        <dbReference type="Rhea" id="RHEA-COMP:11060"/>
        <dbReference type="Rhea" id="RHEA-COMP:11605"/>
        <dbReference type="ChEBI" id="CHEBI:15378"/>
        <dbReference type="ChEBI" id="CHEBI:30013"/>
        <dbReference type="ChEBI" id="CHEBI:30616"/>
        <dbReference type="ChEBI" id="CHEBI:61977"/>
        <dbReference type="ChEBI" id="CHEBI:456216"/>
    </reaction>
</comment>
<dbReference type="AlphaFoldDB" id="A0A484K4L3"/>
<keyword evidence="2" id="KW-0067">ATP-binding</keyword>
<dbReference type="FunFam" id="1.10.510.10:FF:000084">
    <property type="entry name" value="Wall-associated receptor kinase 2"/>
    <property type="match status" value="1"/>
</dbReference>
<dbReference type="PIRSF" id="PIRSF000654">
    <property type="entry name" value="Integrin-linked_kinase"/>
    <property type="match status" value="1"/>
</dbReference>
<dbReference type="InterPro" id="IPR008271">
    <property type="entry name" value="Ser/Thr_kinase_AS"/>
</dbReference>
<dbReference type="InterPro" id="IPR045274">
    <property type="entry name" value="WAK-like"/>
</dbReference>
<proteinExistence type="predicted"/>
<dbReference type="GO" id="GO:0005886">
    <property type="term" value="C:plasma membrane"/>
    <property type="evidence" value="ECO:0007669"/>
    <property type="project" value="TreeGrafter"/>
</dbReference>
<dbReference type="GO" id="GO:0005524">
    <property type="term" value="F:ATP binding"/>
    <property type="evidence" value="ECO:0007669"/>
    <property type="project" value="UniProtKB-KW"/>
</dbReference>
<dbReference type="Gene3D" id="1.10.510.10">
    <property type="entry name" value="Transferase(Phosphotransferase) domain 1"/>
    <property type="match status" value="1"/>
</dbReference>
<dbReference type="PANTHER" id="PTHR27005">
    <property type="entry name" value="WALL-ASSOCIATED RECEPTOR KINASE-LIKE 21"/>
    <property type="match status" value="1"/>
</dbReference>
<dbReference type="PROSITE" id="PS50011">
    <property type="entry name" value="PROTEIN_KINASE_DOM"/>
    <property type="match status" value="1"/>
</dbReference>
<dbReference type="EMBL" id="OOIL02000126">
    <property type="protein sequence ID" value="VFQ60831.1"/>
    <property type="molecule type" value="Genomic_DNA"/>
</dbReference>
<keyword evidence="1" id="KW-0547">Nucleotide-binding</keyword>
<evidence type="ECO:0000256" key="1">
    <source>
        <dbReference type="ARBA" id="ARBA00022741"/>
    </source>
</evidence>
<organism evidence="6 7">
    <name type="scientific">Cuscuta campestris</name>
    <dbReference type="NCBI Taxonomy" id="132261"/>
    <lineage>
        <taxon>Eukaryota</taxon>
        <taxon>Viridiplantae</taxon>
        <taxon>Streptophyta</taxon>
        <taxon>Embryophyta</taxon>
        <taxon>Tracheophyta</taxon>
        <taxon>Spermatophyta</taxon>
        <taxon>Magnoliopsida</taxon>
        <taxon>eudicotyledons</taxon>
        <taxon>Gunneridae</taxon>
        <taxon>Pentapetalae</taxon>
        <taxon>asterids</taxon>
        <taxon>lamiids</taxon>
        <taxon>Solanales</taxon>
        <taxon>Convolvulaceae</taxon>
        <taxon>Cuscuteae</taxon>
        <taxon>Cuscuta</taxon>
        <taxon>Cuscuta subgen. Grammica</taxon>
        <taxon>Cuscuta sect. Cleistogrammica</taxon>
    </lineage>
</organism>
<dbReference type="PROSITE" id="PS00108">
    <property type="entry name" value="PROTEIN_KINASE_ST"/>
    <property type="match status" value="1"/>
</dbReference>
<dbReference type="InterPro" id="IPR000719">
    <property type="entry name" value="Prot_kinase_dom"/>
</dbReference>
<evidence type="ECO:0000256" key="2">
    <source>
        <dbReference type="ARBA" id="ARBA00022840"/>
    </source>
</evidence>
<accession>A0A484K4L3</accession>
<evidence type="ECO:0000256" key="3">
    <source>
        <dbReference type="ARBA" id="ARBA00047558"/>
    </source>
</evidence>
<dbReference type="GO" id="GO:0007166">
    <property type="term" value="P:cell surface receptor signaling pathway"/>
    <property type="evidence" value="ECO:0007669"/>
    <property type="project" value="InterPro"/>
</dbReference>
<dbReference type="PANTHER" id="PTHR27005:SF515">
    <property type="entry name" value="WALL-ASSOCIATED RECEPTOR KINASE-LIKE 10-RELATED"/>
    <property type="match status" value="1"/>
</dbReference>
<dbReference type="OrthoDB" id="4062651at2759"/>
<dbReference type="SUPFAM" id="SSF56112">
    <property type="entry name" value="Protein kinase-like (PK-like)"/>
    <property type="match status" value="1"/>
</dbReference>
<evidence type="ECO:0000313" key="6">
    <source>
        <dbReference type="EMBL" id="VFQ60831.1"/>
    </source>
</evidence>
<dbReference type="GO" id="GO:0004674">
    <property type="term" value="F:protein serine/threonine kinase activity"/>
    <property type="evidence" value="ECO:0007669"/>
    <property type="project" value="TreeGrafter"/>
</dbReference>
<dbReference type="SMART" id="SM00220">
    <property type="entry name" value="S_TKc"/>
    <property type="match status" value="1"/>
</dbReference>
<evidence type="ECO:0000256" key="4">
    <source>
        <dbReference type="ARBA" id="ARBA00047951"/>
    </source>
</evidence>
<feature type="domain" description="Protein kinase" evidence="5">
    <location>
        <begin position="1"/>
        <end position="224"/>
    </location>
</feature>
<comment type="catalytic activity">
    <reaction evidence="3">
        <text>L-seryl-[protein] + ATP = O-phospho-L-seryl-[protein] + ADP + H(+)</text>
        <dbReference type="Rhea" id="RHEA:17989"/>
        <dbReference type="Rhea" id="RHEA-COMP:9863"/>
        <dbReference type="Rhea" id="RHEA-COMP:11604"/>
        <dbReference type="ChEBI" id="CHEBI:15378"/>
        <dbReference type="ChEBI" id="CHEBI:29999"/>
        <dbReference type="ChEBI" id="CHEBI:30616"/>
        <dbReference type="ChEBI" id="CHEBI:83421"/>
        <dbReference type="ChEBI" id="CHEBI:456216"/>
    </reaction>
</comment>
<name>A0A484K4L3_9ASTE</name>
<gene>
    <name evidence="6" type="ORF">CCAM_LOCUS2607</name>
</gene>
<dbReference type="InterPro" id="IPR011009">
    <property type="entry name" value="Kinase-like_dom_sf"/>
</dbReference>
<reference evidence="6 7" key="1">
    <citation type="submission" date="2018-04" db="EMBL/GenBank/DDBJ databases">
        <authorList>
            <person name="Vogel A."/>
        </authorList>
    </citation>
    <scope>NUCLEOTIDE SEQUENCE [LARGE SCALE GENOMIC DNA]</scope>
</reference>